<evidence type="ECO:0000313" key="3">
    <source>
        <dbReference type="Proteomes" id="UP000006038"/>
    </source>
</evidence>
<dbReference type="Gramene" id="OB07G15770.1">
    <property type="protein sequence ID" value="OB07G15770.1"/>
    <property type="gene ID" value="OB07G15770"/>
</dbReference>
<dbReference type="HOGENOM" id="CLU_017148_4_1_1"/>
<accession>J3MJJ5</accession>
<reference evidence="2" key="1">
    <citation type="journal article" date="2013" name="Nat. Commun.">
        <title>Whole-genome sequencing of Oryza brachyantha reveals mechanisms underlying Oryza genome evolution.</title>
        <authorList>
            <person name="Chen J."/>
            <person name="Huang Q."/>
            <person name="Gao D."/>
            <person name="Wang J."/>
            <person name="Lang Y."/>
            <person name="Liu T."/>
            <person name="Li B."/>
            <person name="Bai Z."/>
            <person name="Luis Goicoechea J."/>
            <person name="Liang C."/>
            <person name="Chen C."/>
            <person name="Zhang W."/>
            <person name="Sun S."/>
            <person name="Liao Y."/>
            <person name="Zhang X."/>
            <person name="Yang L."/>
            <person name="Song C."/>
            <person name="Wang M."/>
            <person name="Shi J."/>
            <person name="Liu G."/>
            <person name="Liu J."/>
            <person name="Zhou H."/>
            <person name="Zhou W."/>
            <person name="Yu Q."/>
            <person name="An N."/>
            <person name="Chen Y."/>
            <person name="Cai Q."/>
            <person name="Wang B."/>
            <person name="Liu B."/>
            <person name="Min J."/>
            <person name="Huang Y."/>
            <person name="Wu H."/>
            <person name="Li Z."/>
            <person name="Zhang Y."/>
            <person name="Yin Y."/>
            <person name="Song W."/>
            <person name="Jiang J."/>
            <person name="Jackson S.A."/>
            <person name="Wing R.A."/>
            <person name="Wang J."/>
            <person name="Chen M."/>
        </authorList>
    </citation>
    <scope>NUCLEOTIDE SEQUENCE [LARGE SCALE GENOMIC DNA]</scope>
    <source>
        <strain evidence="2">cv. IRGC 101232</strain>
    </source>
</reference>
<dbReference type="Pfam" id="PF08387">
    <property type="entry name" value="FBD"/>
    <property type="match status" value="1"/>
</dbReference>
<name>J3MJJ5_ORYBR</name>
<protein>
    <recommendedName>
        <fullName evidence="1">FBD domain-containing protein</fullName>
    </recommendedName>
</protein>
<dbReference type="OMA" id="SASCICK"/>
<reference evidence="2" key="2">
    <citation type="submission" date="2013-04" db="UniProtKB">
        <authorList>
            <consortium name="EnsemblPlants"/>
        </authorList>
    </citation>
    <scope>IDENTIFICATION</scope>
</reference>
<feature type="domain" description="FBD" evidence="1">
    <location>
        <begin position="41"/>
        <end position="77"/>
    </location>
</feature>
<sequence>METSKEKIDAFSMFLGHSATTCCSASCICKQPQDWKTEDIFLDSLREVKISGLRGSEHERAFVRRLFQWAAILKKFTVQLHCDLTARVDLCKELHSLATPDTDVKIYYRDDAGVWPPWVLYTPVE</sequence>
<dbReference type="AlphaFoldDB" id="J3MJJ5"/>
<dbReference type="EnsemblPlants" id="OB07G15770.1">
    <property type="protein sequence ID" value="OB07G15770.1"/>
    <property type="gene ID" value="OB07G15770"/>
</dbReference>
<evidence type="ECO:0000259" key="1">
    <source>
        <dbReference type="Pfam" id="PF08387"/>
    </source>
</evidence>
<evidence type="ECO:0000313" key="2">
    <source>
        <dbReference type="EnsemblPlants" id="OB07G15770.1"/>
    </source>
</evidence>
<dbReference type="Proteomes" id="UP000006038">
    <property type="component" value="Chromosome 7"/>
</dbReference>
<dbReference type="InterPro" id="IPR006566">
    <property type="entry name" value="FBD"/>
</dbReference>
<proteinExistence type="predicted"/>
<keyword evidence="3" id="KW-1185">Reference proteome</keyword>
<organism evidence="2">
    <name type="scientific">Oryza brachyantha</name>
    <name type="common">malo sina</name>
    <dbReference type="NCBI Taxonomy" id="4533"/>
    <lineage>
        <taxon>Eukaryota</taxon>
        <taxon>Viridiplantae</taxon>
        <taxon>Streptophyta</taxon>
        <taxon>Embryophyta</taxon>
        <taxon>Tracheophyta</taxon>
        <taxon>Spermatophyta</taxon>
        <taxon>Magnoliopsida</taxon>
        <taxon>Liliopsida</taxon>
        <taxon>Poales</taxon>
        <taxon>Poaceae</taxon>
        <taxon>BOP clade</taxon>
        <taxon>Oryzoideae</taxon>
        <taxon>Oryzeae</taxon>
        <taxon>Oryzinae</taxon>
        <taxon>Oryza</taxon>
    </lineage>
</organism>